<dbReference type="Proteomes" id="UP000001022">
    <property type="component" value="Chromosome"/>
</dbReference>
<dbReference type="STRING" id="233412.HD_1594"/>
<dbReference type="AlphaFoldDB" id="Q7VL85"/>
<keyword evidence="2" id="KW-1185">Reference proteome</keyword>
<dbReference type="EMBL" id="AE017143">
    <property type="protein sequence ID" value="AAP96374.1"/>
    <property type="molecule type" value="Genomic_DNA"/>
</dbReference>
<proteinExistence type="predicted"/>
<gene>
    <name evidence="1" type="ordered locus">HD_1594</name>
</gene>
<sequence>MMKKLSYLLNKDKKTTALFTALPTDQAVNLSARVAVK</sequence>
<protein>
    <submittedName>
        <fullName evidence="1">Uncharacterized protein</fullName>
    </submittedName>
</protein>
<evidence type="ECO:0000313" key="2">
    <source>
        <dbReference type="Proteomes" id="UP000001022"/>
    </source>
</evidence>
<dbReference type="KEGG" id="hdu:HD_1594"/>
<accession>Q7VL85</accession>
<reference evidence="2" key="1">
    <citation type="submission" date="2003-06" db="EMBL/GenBank/DDBJ databases">
        <title>The complete genome sequence of Haemophilus ducreyi.</title>
        <authorList>
            <person name="Munson R.S. Jr."/>
            <person name="Ray W.C."/>
            <person name="Mahairas G."/>
            <person name="Sabo P."/>
            <person name="Mungur R."/>
            <person name="Johnson L."/>
            <person name="Nguyen D."/>
            <person name="Wang J."/>
            <person name="Forst C."/>
            <person name="Hood L."/>
        </authorList>
    </citation>
    <scope>NUCLEOTIDE SEQUENCE [LARGE SCALE GENOMIC DNA]</scope>
    <source>
        <strain evidence="2">35000HP / ATCC 700724</strain>
    </source>
</reference>
<organism evidence="1 2">
    <name type="scientific">Haemophilus ducreyi (strain 35000HP / ATCC 700724)</name>
    <dbReference type="NCBI Taxonomy" id="233412"/>
    <lineage>
        <taxon>Bacteria</taxon>
        <taxon>Pseudomonadati</taxon>
        <taxon>Pseudomonadota</taxon>
        <taxon>Gammaproteobacteria</taxon>
        <taxon>Pasteurellales</taxon>
        <taxon>Pasteurellaceae</taxon>
        <taxon>Haemophilus</taxon>
    </lineage>
</organism>
<name>Q7VL85_HAEDU</name>
<dbReference type="HOGENOM" id="CLU_3344261_0_0_6"/>
<evidence type="ECO:0000313" key="1">
    <source>
        <dbReference type="EMBL" id="AAP96374.1"/>
    </source>
</evidence>